<evidence type="ECO:0000313" key="3">
    <source>
        <dbReference type="Proteomes" id="UP000578091"/>
    </source>
</evidence>
<keyword evidence="1" id="KW-0732">Signal</keyword>
<sequence length="242" mass="27089">MKTFALPLCLVALLCAWTPQARAAALEPFVATYDAWYEGRHAGDATMRVDHLDGSRWEVDLDIRGRRGLVGLARLNMGQSTVFDVSADGERYRPLTQRTVRKALFFGRQIDGVYDWDAGAAQWSGDVSKRRRDPVPLREGDLSALLINLAIIRDAEPGQTLNYRFVDNGRTREHVYRVADEAEIIEVGDLSYSALRVSRVDDGDDETLVWVANGVPTPIRILQRDADGDGVDLRLIEYQGVE</sequence>
<feature type="chain" id="PRO_5032951662" evidence="1">
    <location>
        <begin position="24"/>
        <end position="242"/>
    </location>
</feature>
<comment type="caution">
    <text evidence="2">The sequence shown here is derived from an EMBL/GenBank/DDBJ whole genome shotgun (WGS) entry which is preliminary data.</text>
</comment>
<dbReference type="AlphaFoldDB" id="A0A853JFH5"/>
<dbReference type="Pfam" id="PF11306">
    <property type="entry name" value="DUF3108"/>
    <property type="match status" value="1"/>
</dbReference>
<dbReference type="InterPro" id="IPR021457">
    <property type="entry name" value="DUF3108"/>
</dbReference>
<protein>
    <submittedName>
        <fullName evidence="2">DUF3108 domain-containing protein</fullName>
    </submittedName>
</protein>
<proteinExistence type="predicted"/>
<dbReference type="Proteomes" id="UP000578091">
    <property type="component" value="Unassembled WGS sequence"/>
</dbReference>
<accession>A0A853JFH5</accession>
<keyword evidence="3" id="KW-1185">Reference proteome</keyword>
<gene>
    <name evidence="2" type="ORF">H0E84_13915</name>
</gene>
<evidence type="ECO:0000313" key="2">
    <source>
        <dbReference type="EMBL" id="NZA27482.1"/>
    </source>
</evidence>
<evidence type="ECO:0000256" key="1">
    <source>
        <dbReference type="SAM" id="SignalP"/>
    </source>
</evidence>
<name>A0A853JFH5_9GAMM</name>
<feature type="signal peptide" evidence="1">
    <location>
        <begin position="1"/>
        <end position="23"/>
    </location>
</feature>
<dbReference type="EMBL" id="JACCKA010000078">
    <property type="protein sequence ID" value="NZA27482.1"/>
    <property type="molecule type" value="Genomic_DNA"/>
</dbReference>
<dbReference type="RefSeq" id="WP_180679255.1">
    <property type="nucleotide sequence ID" value="NZ_JACCKA010000078.1"/>
</dbReference>
<reference evidence="2 3" key="1">
    <citation type="submission" date="2020-07" db="EMBL/GenBank/DDBJ databases">
        <title>Luteimonas sp. SJ-92.</title>
        <authorList>
            <person name="Huang X.-X."/>
            <person name="Xu L."/>
            <person name="Sun J.-Q."/>
        </authorList>
    </citation>
    <scope>NUCLEOTIDE SEQUENCE [LARGE SCALE GENOMIC DNA]</scope>
    <source>
        <strain evidence="2 3">SJ-92</strain>
    </source>
</reference>
<organism evidence="2 3">
    <name type="scientific">Luteimonas salinisoli</name>
    <dbReference type="NCBI Taxonomy" id="2752307"/>
    <lineage>
        <taxon>Bacteria</taxon>
        <taxon>Pseudomonadati</taxon>
        <taxon>Pseudomonadota</taxon>
        <taxon>Gammaproteobacteria</taxon>
        <taxon>Lysobacterales</taxon>
        <taxon>Lysobacteraceae</taxon>
        <taxon>Luteimonas</taxon>
    </lineage>
</organism>